<comment type="subcellular location">
    <subcellularLocation>
        <location evidence="1">Membrane</location>
        <topology evidence="1">Single-pass type II membrane protein</topology>
    </subcellularLocation>
</comment>
<name>A0A0R3URB4_MESCO</name>
<evidence type="ECO:0000256" key="10">
    <source>
        <dbReference type="ARBA" id="ARBA00038150"/>
    </source>
</evidence>
<keyword evidence="13" id="KW-1185">Reference proteome</keyword>
<dbReference type="Pfam" id="PF02485">
    <property type="entry name" value="Branch"/>
    <property type="match status" value="1"/>
</dbReference>
<dbReference type="OrthoDB" id="2019572at2759"/>
<dbReference type="Proteomes" id="UP000267029">
    <property type="component" value="Unassembled WGS sequence"/>
</dbReference>
<evidence type="ECO:0008006" key="14">
    <source>
        <dbReference type="Google" id="ProtNLM"/>
    </source>
</evidence>
<evidence type="ECO:0000256" key="7">
    <source>
        <dbReference type="ARBA" id="ARBA00022989"/>
    </source>
</evidence>
<protein>
    <recommendedName>
        <fullName evidence="14">Protein xylosyltransferase</fullName>
    </recommendedName>
</protein>
<reference evidence="12 13" key="1">
    <citation type="submission" date="2018-10" db="EMBL/GenBank/DDBJ databases">
        <authorList>
            <consortium name="Pathogen Informatics"/>
        </authorList>
    </citation>
    <scope>NUCLEOTIDE SEQUENCE [LARGE SCALE GENOMIC DNA]</scope>
</reference>
<evidence type="ECO:0000313" key="13">
    <source>
        <dbReference type="Proteomes" id="UP000267029"/>
    </source>
</evidence>
<proteinExistence type="inferred from homology"/>
<comment type="pathway">
    <text evidence="2">Protein modification; protein glycosylation.</text>
</comment>
<gene>
    <name evidence="12" type="ORF">MCOS_LOCUS10420</name>
</gene>
<evidence type="ECO:0000256" key="6">
    <source>
        <dbReference type="ARBA" id="ARBA00022968"/>
    </source>
</evidence>
<keyword evidence="7 11" id="KW-1133">Transmembrane helix</keyword>
<evidence type="ECO:0000256" key="2">
    <source>
        <dbReference type="ARBA" id="ARBA00004922"/>
    </source>
</evidence>
<keyword evidence="8 11" id="KW-0472">Membrane</keyword>
<keyword evidence="3" id="KW-0328">Glycosyltransferase</keyword>
<keyword evidence="4" id="KW-0808">Transferase</keyword>
<dbReference type="GO" id="GO:0016020">
    <property type="term" value="C:membrane"/>
    <property type="evidence" value="ECO:0007669"/>
    <property type="project" value="UniProtKB-SubCell"/>
</dbReference>
<evidence type="ECO:0000256" key="8">
    <source>
        <dbReference type="ARBA" id="ARBA00023136"/>
    </source>
</evidence>
<dbReference type="EMBL" id="UXSR01006298">
    <property type="protein sequence ID" value="VDD84417.1"/>
    <property type="molecule type" value="Genomic_DNA"/>
</dbReference>
<dbReference type="PANTHER" id="PTHR19297">
    <property type="entry name" value="GLYCOSYLTRANSFERASE 14 FAMILY MEMBER"/>
    <property type="match status" value="1"/>
</dbReference>
<comment type="similarity">
    <text evidence="10">Belongs to the glycosyltransferase 14 family.</text>
</comment>
<dbReference type="AlphaFoldDB" id="A0A0R3URB4"/>
<sequence length="290" mass="33202">MRKIAGATNNHAHLLSRIHFHGANDAFISLDFKTIIRPFTSNVQVIKSLVVIILGTLLAYRRVRRHRLGKLLTPLTIGTLLFFNIELQPIVPFTPETVEDFAQFISPAHPYCRQFRQVFPIALDTQADMDIAFTLMVHDDIRQIARLLRMIYRINNYYCIHIDKRSSIEFQLAMRGVVTCFGANVELVPVEERTAMDWGDESALQPQVICAKQALSHYATWKYLINLEEQGFPLRTNMELVAALKALNGLNPNSTAKWSCGTRIKAVPSFQFIPLPVFAYFRRHRHSGCF</sequence>
<evidence type="ECO:0000256" key="1">
    <source>
        <dbReference type="ARBA" id="ARBA00004606"/>
    </source>
</evidence>
<evidence type="ECO:0000313" key="12">
    <source>
        <dbReference type="EMBL" id="VDD84417.1"/>
    </source>
</evidence>
<evidence type="ECO:0000256" key="4">
    <source>
        <dbReference type="ARBA" id="ARBA00022679"/>
    </source>
</evidence>
<evidence type="ECO:0000256" key="11">
    <source>
        <dbReference type="SAM" id="Phobius"/>
    </source>
</evidence>
<dbReference type="PANTHER" id="PTHR19297:SF191">
    <property type="entry name" value="PROTEIN XYLOSYLTRANSFERASE"/>
    <property type="match status" value="1"/>
</dbReference>
<evidence type="ECO:0000256" key="3">
    <source>
        <dbReference type="ARBA" id="ARBA00022676"/>
    </source>
</evidence>
<keyword evidence="9" id="KW-0325">Glycoprotein</keyword>
<dbReference type="GO" id="GO:0008375">
    <property type="term" value="F:acetylglucosaminyltransferase activity"/>
    <property type="evidence" value="ECO:0007669"/>
    <property type="project" value="TreeGrafter"/>
</dbReference>
<keyword evidence="6" id="KW-0735">Signal-anchor</keyword>
<accession>A0A0R3URB4</accession>
<evidence type="ECO:0000256" key="9">
    <source>
        <dbReference type="ARBA" id="ARBA00023180"/>
    </source>
</evidence>
<feature type="transmembrane region" description="Helical" evidence="11">
    <location>
        <begin position="39"/>
        <end position="60"/>
    </location>
</feature>
<keyword evidence="5 11" id="KW-0812">Transmembrane</keyword>
<dbReference type="InterPro" id="IPR003406">
    <property type="entry name" value="Glyco_trans_14"/>
</dbReference>
<organism evidence="12 13">
    <name type="scientific">Mesocestoides corti</name>
    <name type="common">Flatworm</name>
    <dbReference type="NCBI Taxonomy" id="53468"/>
    <lineage>
        <taxon>Eukaryota</taxon>
        <taxon>Metazoa</taxon>
        <taxon>Spiralia</taxon>
        <taxon>Lophotrochozoa</taxon>
        <taxon>Platyhelminthes</taxon>
        <taxon>Cestoda</taxon>
        <taxon>Eucestoda</taxon>
        <taxon>Cyclophyllidea</taxon>
        <taxon>Mesocestoididae</taxon>
        <taxon>Mesocestoides</taxon>
    </lineage>
</organism>
<evidence type="ECO:0000256" key="5">
    <source>
        <dbReference type="ARBA" id="ARBA00022692"/>
    </source>
</evidence>